<dbReference type="EnsemblPlants" id="AET2Gv20526400.3">
    <property type="protein sequence ID" value="AET2Gv20526400.3"/>
    <property type="gene ID" value="AET2Gv20526400"/>
</dbReference>
<feature type="compositionally biased region" description="Low complexity" evidence="1">
    <location>
        <begin position="202"/>
        <end position="218"/>
    </location>
</feature>
<organism evidence="2 3">
    <name type="scientific">Aegilops tauschii subsp. strangulata</name>
    <name type="common">Goatgrass</name>
    <dbReference type="NCBI Taxonomy" id="200361"/>
    <lineage>
        <taxon>Eukaryota</taxon>
        <taxon>Viridiplantae</taxon>
        <taxon>Streptophyta</taxon>
        <taxon>Embryophyta</taxon>
        <taxon>Tracheophyta</taxon>
        <taxon>Spermatophyta</taxon>
        <taxon>Magnoliopsida</taxon>
        <taxon>Liliopsida</taxon>
        <taxon>Poales</taxon>
        <taxon>Poaceae</taxon>
        <taxon>BOP clade</taxon>
        <taxon>Pooideae</taxon>
        <taxon>Triticodae</taxon>
        <taxon>Triticeae</taxon>
        <taxon>Triticinae</taxon>
        <taxon>Aegilops</taxon>
    </lineage>
</organism>
<reference evidence="3" key="1">
    <citation type="journal article" date="2014" name="Science">
        <title>Ancient hybridizations among the ancestral genomes of bread wheat.</title>
        <authorList>
            <consortium name="International Wheat Genome Sequencing Consortium,"/>
            <person name="Marcussen T."/>
            <person name="Sandve S.R."/>
            <person name="Heier L."/>
            <person name="Spannagl M."/>
            <person name="Pfeifer M."/>
            <person name="Jakobsen K.S."/>
            <person name="Wulff B.B."/>
            <person name="Steuernagel B."/>
            <person name="Mayer K.F."/>
            <person name="Olsen O.A."/>
        </authorList>
    </citation>
    <scope>NUCLEOTIDE SEQUENCE [LARGE SCALE GENOMIC DNA]</scope>
    <source>
        <strain evidence="3">cv. AL8/78</strain>
    </source>
</reference>
<proteinExistence type="predicted"/>
<dbReference type="Proteomes" id="UP000015105">
    <property type="component" value="Chromosome 2D"/>
</dbReference>
<evidence type="ECO:0000313" key="2">
    <source>
        <dbReference type="EnsemblPlants" id="AET2Gv20526400.3"/>
    </source>
</evidence>
<reference evidence="2" key="5">
    <citation type="journal article" date="2021" name="G3 (Bethesda)">
        <title>Aegilops tauschii genome assembly Aet v5.0 features greater sequence contiguity and improved annotation.</title>
        <authorList>
            <person name="Wang L."/>
            <person name="Zhu T."/>
            <person name="Rodriguez J.C."/>
            <person name="Deal K.R."/>
            <person name="Dubcovsky J."/>
            <person name="McGuire P.E."/>
            <person name="Lux T."/>
            <person name="Spannagl M."/>
            <person name="Mayer K.F.X."/>
            <person name="Baldrich P."/>
            <person name="Meyers B.C."/>
            <person name="Huo N."/>
            <person name="Gu Y.Q."/>
            <person name="Zhou H."/>
            <person name="Devos K.M."/>
            <person name="Bennetzen J.L."/>
            <person name="Unver T."/>
            <person name="Budak H."/>
            <person name="Gulick P.J."/>
            <person name="Galiba G."/>
            <person name="Kalapos B."/>
            <person name="Nelson D.R."/>
            <person name="Li P."/>
            <person name="You F.M."/>
            <person name="Luo M.C."/>
            <person name="Dvorak J."/>
        </authorList>
    </citation>
    <scope>NUCLEOTIDE SEQUENCE [LARGE SCALE GENOMIC DNA]</scope>
    <source>
        <strain evidence="2">cv. AL8/78</strain>
    </source>
</reference>
<reference evidence="3" key="2">
    <citation type="journal article" date="2017" name="Nat. Plants">
        <title>The Aegilops tauschii genome reveals multiple impacts of transposons.</title>
        <authorList>
            <person name="Zhao G."/>
            <person name="Zou C."/>
            <person name="Li K."/>
            <person name="Wang K."/>
            <person name="Li T."/>
            <person name="Gao L."/>
            <person name="Zhang X."/>
            <person name="Wang H."/>
            <person name="Yang Z."/>
            <person name="Liu X."/>
            <person name="Jiang W."/>
            <person name="Mao L."/>
            <person name="Kong X."/>
            <person name="Jiao Y."/>
            <person name="Jia J."/>
        </authorList>
    </citation>
    <scope>NUCLEOTIDE SEQUENCE [LARGE SCALE GENOMIC DNA]</scope>
    <source>
        <strain evidence="3">cv. AL8/78</strain>
    </source>
</reference>
<evidence type="ECO:0000256" key="1">
    <source>
        <dbReference type="SAM" id="MobiDB-lite"/>
    </source>
</evidence>
<feature type="region of interest" description="Disordered" evidence="1">
    <location>
        <begin position="1"/>
        <end position="231"/>
    </location>
</feature>
<keyword evidence="3" id="KW-1185">Reference proteome</keyword>
<feature type="compositionally biased region" description="Pro residues" evidence="1">
    <location>
        <begin position="219"/>
        <end position="231"/>
    </location>
</feature>
<accession>A0A453BJ39</accession>
<dbReference type="Gramene" id="AET2Gv20526400.3">
    <property type="protein sequence ID" value="AET2Gv20526400.3"/>
    <property type="gene ID" value="AET2Gv20526400"/>
</dbReference>
<reference evidence="2" key="4">
    <citation type="submission" date="2019-03" db="UniProtKB">
        <authorList>
            <consortium name="EnsemblPlants"/>
        </authorList>
    </citation>
    <scope>IDENTIFICATION</scope>
</reference>
<dbReference type="AlphaFoldDB" id="A0A453BJ39"/>
<sequence length="231" mass="24019">RSAGHHALPSTMPARSRGAMPEARNHHGPGCSHTSGVPTRPTRATAHPSETKTEAPPRQQKAVRSRPAVAESPPPPTTSTSTAIHLCPKSDDHGPIESSHQHIRRSASPQRQNTTPPPPLAGTTAVPQPPPSPAGDPHGPDLVARTAATWSQEHSRPSCEEGRCGSSRKVPHPGTGAGQRAESSPARAGPDRACTIATQMHPTRAATAPPRAMADAPSRPLPPEGKPPPPP</sequence>
<feature type="compositionally biased region" description="Basic and acidic residues" evidence="1">
    <location>
        <begin position="153"/>
        <end position="163"/>
    </location>
</feature>
<protein>
    <submittedName>
        <fullName evidence="2">Uncharacterized protein</fullName>
    </submittedName>
</protein>
<evidence type="ECO:0000313" key="3">
    <source>
        <dbReference type="Proteomes" id="UP000015105"/>
    </source>
</evidence>
<reference evidence="2" key="3">
    <citation type="journal article" date="2017" name="Nature">
        <title>Genome sequence of the progenitor of the wheat D genome Aegilops tauschii.</title>
        <authorList>
            <person name="Luo M.C."/>
            <person name="Gu Y.Q."/>
            <person name="Puiu D."/>
            <person name="Wang H."/>
            <person name="Twardziok S.O."/>
            <person name="Deal K.R."/>
            <person name="Huo N."/>
            <person name="Zhu T."/>
            <person name="Wang L."/>
            <person name="Wang Y."/>
            <person name="McGuire P.E."/>
            <person name="Liu S."/>
            <person name="Long H."/>
            <person name="Ramasamy R.K."/>
            <person name="Rodriguez J.C."/>
            <person name="Van S.L."/>
            <person name="Yuan L."/>
            <person name="Wang Z."/>
            <person name="Xia Z."/>
            <person name="Xiao L."/>
            <person name="Anderson O.D."/>
            <person name="Ouyang S."/>
            <person name="Liang Y."/>
            <person name="Zimin A.V."/>
            <person name="Pertea G."/>
            <person name="Qi P."/>
            <person name="Bennetzen J.L."/>
            <person name="Dai X."/>
            <person name="Dawson M.W."/>
            <person name="Muller H.G."/>
            <person name="Kugler K."/>
            <person name="Rivarola-Duarte L."/>
            <person name="Spannagl M."/>
            <person name="Mayer K.F.X."/>
            <person name="Lu F.H."/>
            <person name="Bevan M.W."/>
            <person name="Leroy P."/>
            <person name="Li P."/>
            <person name="You F.M."/>
            <person name="Sun Q."/>
            <person name="Liu Z."/>
            <person name="Lyons E."/>
            <person name="Wicker T."/>
            <person name="Salzberg S.L."/>
            <person name="Devos K.M."/>
            <person name="Dvorak J."/>
        </authorList>
    </citation>
    <scope>NUCLEOTIDE SEQUENCE [LARGE SCALE GENOMIC DNA]</scope>
    <source>
        <strain evidence="2">cv. AL8/78</strain>
    </source>
</reference>
<name>A0A453BJ39_AEGTS</name>